<sequence length="315" mass="35092">MTIGSFLELVEIQTKVASIIPFLLGTCYAVYRFDAFNLKNFLLMFVSLFCIDMATTAINNYQDFKRANKKHGYGYESHNAMVSHNLKESTALAMIFMLLAIAILFGILLFLNTNILVLVLGVLSFGIGVLYSFGPIPISRTPFGEIFSGGFMGFIIPFIAIYIHVYDQNVVNIAMKGGMINLDINILEILFIALISLPSTVGISNIMLANNICDIEDDLENKRYTLPVFIGKGPALKVFKSLYYIGYIALVILLIIGVVPWVSVITLATFVLVNKHISTFYEKQNKKDTFIVAVKNFVVVNMTFVVTLVVALIMK</sequence>
<dbReference type="RefSeq" id="WP_184310680.1">
    <property type="nucleotide sequence ID" value="NZ_JACHEN010000012.1"/>
</dbReference>
<dbReference type="NCBIfam" id="NF004752">
    <property type="entry name" value="PRK06080.1-4"/>
    <property type="match status" value="1"/>
</dbReference>
<evidence type="ECO:0000256" key="2">
    <source>
        <dbReference type="ARBA" id="ARBA00004863"/>
    </source>
</evidence>
<dbReference type="EMBL" id="JACHEN010000012">
    <property type="protein sequence ID" value="MBB6216147.1"/>
    <property type="molecule type" value="Genomic_DNA"/>
</dbReference>
<organism evidence="9 10">
    <name type="scientific">Anaerosolibacter carboniphilus</name>
    <dbReference type="NCBI Taxonomy" id="1417629"/>
    <lineage>
        <taxon>Bacteria</taxon>
        <taxon>Bacillati</taxon>
        <taxon>Bacillota</taxon>
        <taxon>Clostridia</taxon>
        <taxon>Peptostreptococcales</taxon>
        <taxon>Thermotaleaceae</taxon>
        <taxon>Anaerosolibacter</taxon>
    </lineage>
</organism>
<dbReference type="InterPro" id="IPR026046">
    <property type="entry name" value="UBIAD1"/>
</dbReference>
<keyword evidence="7 8" id="KW-0472">Membrane</keyword>
<feature type="transmembrane region" description="Helical" evidence="8">
    <location>
        <begin position="244"/>
        <end position="273"/>
    </location>
</feature>
<protein>
    <submittedName>
        <fullName evidence="9">1,4-dihydroxy-2-naphthoate octaprenyltransferase</fullName>
    </submittedName>
</protein>
<feature type="transmembrane region" description="Helical" evidence="8">
    <location>
        <begin position="146"/>
        <end position="165"/>
    </location>
</feature>
<comment type="caution">
    <text evidence="9">The sequence shown here is derived from an EMBL/GenBank/DDBJ whole genome shotgun (WGS) entry which is preliminary data.</text>
</comment>
<evidence type="ECO:0000256" key="7">
    <source>
        <dbReference type="ARBA" id="ARBA00023136"/>
    </source>
</evidence>
<dbReference type="GO" id="GO:0004659">
    <property type="term" value="F:prenyltransferase activity"/>
    <property type="evidence" value="ECO:0007669"/>
    <property type="project" value="InterPro"/>
</dbReference>
<dbReference type="PIRSF" id="PIRSF005355">
    <property type="entry name" value="UBIAD1"/>
    <property type="match status" value="1"/>
</dbReference>
<gene>
    <name evidence="9" type="ORF">HNQ80_002246</name>
</gene>
<dbReference type="GO" id="GO:0009234">
    <property type="term" value="P:menaquinone biosynthetic process"/>
    <property type="evidence" value="ECO:0007669"/>
    <property type="project" value="UniProtKB-UniPathway"/>
</dbReference>
<evidence type="ECO:0000313" key="10">
    <source>
        <dbReference type="Proteomes" id="UP000579281"/>
    </source>
</evidence>
<evidence type="ECO:0000256" key="6">
    <source>
        <dbReference type="ARBA" id="ARBA00022989"/>
    </source>
</evidence>
<reference evidence="9 10" key="1">
    <citation type="submission" date="2020-08" db="EMBL/GenBank/DDBJ databases">
        <title>Genomic Encyclopedia of Type Strains, Phase IV (KMG-IV): sequencing the most valuable type-strain genomes for metagenomic binning, comparative biology and taxonomic classification.</title>
        <authorList>
            <person name="Goeker M."/>
        </authorList>
    </citation>
    <scope>NUCLEOTIDE SEQUENCE [LARGE SCALE GENOMIC DNA]</scope>
    <source>
        <strain evidence="9 10">DSM 103526</strain>
    </source>
</reference>
<evidence type="ECO:0000256" key="8">
    <source>
        <dbReference type="SAM" id="Phobius"/>
    </source>
</evidence>
<dbReference type="Pfam" id="PF01040">
    <property type="entry name" value="UbiA"/>
    <property type="match status" value="1"/>
</dbReference>
<dbReference type="PANTHER" id="PTHR13929:SF0">
    <property type="entry name" value="UBIA PRENYLTRANSFERASE DOMAIN-CONTAINING PROTEIN 1"/>
    <property type="match status" value="1"/>
</dbReference>
<dbReference type="UniPathway" id="UPA00079"/>
<evidence type="ECO:0000256" key="5">
    <source>
        <dbReference type="ARBA" id="ARBA00022692"/>
    </source>
</evidence>
<dbReference type="Proteomes" id="UP000579281">
    <property type="component" value="Unassembled WGS sequence"/>
</dbReference>
<dbReference type="CDD" id="cd13962">
    <property type="entry name" value="PT_UbiA_UBIAD1"/>
    <property type="match status" value="1"/>
</dbReference>
<evidence type="ECO:0000256" key="1">
    <source>
        <dbReference type="ARBA" id="ARBA00004141"/>
    </source>
</evidence>
<feature type="transmembrane region" description="Helical" evidence="8">
    <location>
        <begin position="115"/>
        <end position="134"/>
    </location>
</feature>
<dbReference type="InterPro" id="IPR044878">
    <property type="entry name" value="UbiA_sf"/>
</dbReference>
<dbReference type="GO" id="GO:0016020">
    <property type="term" value="C:membrane"/>
    <property type="evidence" value="ECO:0007669"/>
    <property type="project" value="UniProtKB-SubCell"/>
</dbReference>
<keyword evidence="3" id="KW-0474">Menaquinone biosynthesis</keyword>
<dbReference type="GO" id="GO:0042371">
    <property type="term" value="P:vitamin K biosynthetic process"/>
    <property type="evidence" value="ECO:0007669"/>
    <property type="project" value="TreeGrafter"/>
</dbReference>
<dbReference type="InterPro" id="IPR000537">
    <property type="entry name" value="UbiA_prenyltransferase"/>
</dbReference>
<evidence type="ECO:0000313" key="9">
    <source>
        <dbReference type="EMBL" id="MBB6216147.1"/>
    </source>
</evidence>
<keyword evidence="6 8" id="KW-1133">Transmembrane helix</keyword>
<proteinExistence type="predicted"/>
<dbReference type="Gene3D" id="1.10.357.140">
    <property type="entry name" value="UbiA prenyltransferase"/>
    <property type="match status" value="1"/>
</dbReference>
<accession>A0A841KRV1</accession>
<feature type="transmembrane region" description="Helical" evidence="8">
    <location>
        <begin position="91"/>
        <end position="110"/>
    </location>
</feature>
<dbReference type="PANTHER" id="PTHR13929">
    <property type="entry name" value="1,4-DIHYDROXY-2-NAPHTHOATE OCTAPRENYLTRANSFERASE"/>
    <property type="match status" value="1"/>
</dbReference>
<dbReference type="AlphaFoldDB" id="A0A841KRV1"/>
<comment type="pathway">
    <text evidence="2">Quinol/quinone metabolism; menaquinone biosynthesis.</text>
</comment>
<comment type="subcellular location">
    <subcellularLocation>
        <location evidence="1">Membrane</location>
        <topology evidence="1">Multi-pass membrane protein</topology>
    </subcellularLocation>
</comment>
<evidence type="ECO:0000256" key="4">
    <source>
        <dbReference type="ARBA" id="ARBA00022679"/>
    </source>
</evidence>
<evidence type="ECO:0000256" key="3">
    <source>
        <dbReference type="ARBA" id="ARBA00022428"/>
    </source>
</evidence>
<keyword evidence="10" id="KW-1185">Reference proteome</keyword>
<dbReference type="NCBIfam" id="NF009926">
    <property type="entry name" value="PRK13387.1"/>
    <property type="match status" value="1"/>
</dbReference>
<keyword evidence="5 8" id="KW-0812">Transmembrane</keyword>
<feature type="transmembrane region" description="Helical" evidence="8">
    <location>
        <begin position="38"/>
        <end position="58"/>
    </location>
</feature>
<feature type="transmembrane region" description="Helical" evidence="8">
    <location>
        <begin position="294"/>
        <end position="314"/>
    </location>
</feature>
<keyword evidence="4 9" id="KW-0808">Transferase</keyword>
<name>A0A841KRV1_9FIRM</name>
<feature type="transmembrane region" description="Helical" evidence="8">
    <location>
        <begin position="186"/>
        <end position="208"/>
    </location>
</feature>